<dbReference type="EMBL" id="JACXLC010000001">
    <property type="protein sequence ID" value="MBD2843098.1"/>
    <property type="molecule type" value="Genomic_DNA"/>
</dbReference>
<dbReference type="Gene3D" id="3.40.50.1820">
    <property type="entry name" value="alpha/beta hydrolase"/>
    <property type="match status" value="1"/>
</dbReference>
<proteinExistence type="predicted"/>
<organism evidence="3 4">
    <name type="scientific">Erythrobacter rubeus</name>
    <dbReference type="NCBI Taxonomy" id="2760803"/>
    <lineage>
        <taxon>Bacteria</taxon>
        <taxon>Pseudomonadati</taxon>
        <taxon>Pseudomonadota</taxon>
        <taxon>Alphaproteobacteria</taxon>
        <taxon>Sphingomonadales</taxon>
        <taxon>Erythrobacteraceae</taxon>
        <taxon>Erythrobacter/Porphyrobacter group</taxon>
        <taxon>Erythrobacter</taxon>
    </lineage>
</organism>
<keyword evidence="1" id="KW-1133">Transmembrane helix</keyword>
<name>A0ABR8KQQ7_9SPHN</name>
<evidence type="ECO:0000256" key="1">
    <source>
        <dbReference type="SAM" id="Phobius"/>
    </source>
</evidence>
<sequence>MTFALRALFGLAFAYAVVVAALWFFQSRFIYPAPQSPAVLVPGYQEVTLQTLDGLALRSFFKPAEAGMPTVVYFHGNAGNLGGAVVSNNALVAHGMGALLVEYRGYGGNDGAPSEEAFYSDAEAAVAWLTERNIRPDELIFIGNSIGSGVATEMASRYPPRALILIAPFTSLPGAAAENLWWLPVEQLMRDRFDNLAKIPHVDVPILIQHGSADQLIPPSHGRTLSQATQRAQFQSFDERGHDLSFEYDSQVARRDWIIGLTQDRAP</sequence>
<dbReference type="GO" id="GO:0016787">
    <property type="term" value="F:hydrolase activity"/>
    <property type="evidence" value="ECO:0007669"/>
    <property type="project" value="UniProtKB-KW"/>
</dbReference>
<dbReference type="RefSeq" id="WP_190788497.1">
    <property type="nucleotide sequence ID" value="NZ_JACXLC010000001.1"/>
</dbReference>
<comment type="caution">
    <text evidence="3">The sequence shown here is derived from an EMBL/GenBank/DDBJ whole genome shotgun (WGS) entry which is preliminary data.</text>
</comment>
<dbReference type="SUPFAM" id="SSF53474">
    <property type="entry name" value="alpha/beta-Hydrolases"/>
    <property type="match status" value="1"/>
</dbReference>
<gene>
    <name evidence="3" type="ORF">IB285_12625</name>
</gene>
<dbReference type="PANTHER" id="PTHR12277">
    <property type="entry name" value="ALPHA/BETA HYDROLASE DOMAIN-CONTAINING PROTEIN"/>
    <property type="match status" value="1"/>
</dbReference>
<evidence type="ECO:0000313" key="3">
    <source>
        <dbReference type="EMBL" id="MBD2843098.1"/>
    </source>
</evidence>
<protein>
    <submittedName>
        <fullName evidence="3">Alpha/beta hydrolase</fullName>
    </submittedName>
</protein>
<feature type="transmembrane region" description="Helical" evidence="1">
    <location>
        <begin position="7"/>
        <end position="25"/>
    </location>
</feature>
<keyword evidence="4" id="KW-1185">Reference proteome</keyword>
<reference evidence="3 4" key="1">
    <citation type="submission" date="2020-09" db="EMBL/GenBank/DDBJ databases">
        <authorList>
            <person name="Yoon J.-W."/>
        </authorList>
    </citation>
    <scope>NUCLEOTIDE SEQUENCE [LARGE SCALE GENOMIC DNA]</scope>
    <source>
        <strain evidence="3 4">KMU-140</strain>
    </source>
</reference>
<dbReference type="Proteomes" id="UP000635384">
    <property type="component" value="Unassembled WGS sequence"/>
</dbReference>
<feature type="domain" description="AB hydrolase-1" evidence="2">
    <location>
        <begin position="69"/>
        <end position="195"/>
    </location>
</feature>
<evidence type="ECO:0000259" key="2">
    <source>
        <dbReference type="Pfam" id="PF00561"/>
    </source>
</evidence>
<dbReference type="PANTHER" id="PTHR12277:SF81">
    <property type="entry name" value="PROTEIN ABHD13"/>
    <property type="match status" value="1"/>
</dbReference>
<keyword evidence="1" id="KW-0472">Membrane</keyword>
<keyword evidence="1" id="KW-0812">Transmembrane</keyword>
<dbReference type="InterPro" id="IPR029058">
    <property type="entry name" value="AB_hydrolase_fold"/>
</dbReference>
<accession>A0ABR8KQQ7</accession>
<evidence type="ECO:0000313" key="4">
    <source>
        <dbReference type="Proteomes" id="UP000635384"/>
    </source>
</evidence>
<dbReference type="Pfam" id="PF00561">
    <property type="entry name" value="Abhydrolase_1"/>
    <property type="match status" value="1"/>
</dbReference>
<keyword evidence="3" id="KW-0378">Hydrolase</keyword>
<dbReference type="InterPro" id="IPR000073">
    <property type="entry name" value="AB_hydrolase_1"/>
</dbReference>